<dbReference type="PROSITE" id="PS50081">
    <property type="entry name" value="ZF_DAG_PE_2"/>
    <property type="match status" value="1"/>
</dbReference>
<dbReference type="InterPro" id="IPR001849">
    <property type="entry name" value="PH_domain"/>
</dbReference>
<dbReference type="SUPFAM" id="SSF57889">
    <property type="entry name" value="Cysteine-rich domain"/>
    <property type="match status" value="1"/>
</dbReference>
<evidence type="ECO:0000256" key="6">
    <source>
        <dbReference type="ARBA" id="ARBA00047899"/>
    </source>
</evidence>
<reference evidence="11" key="1">
    <citation type="submission" date="2019-10" db="EMBL/GenBank/DDBJ databases">
        <title>The sequence and de novo assembly of the wild yak genome.</title>
        <authorList>
            <person name="Liu Y."/>
        </authorList>
    </citation>
    <scope>NUCLEOTIDE SEQUENCE [LARGE SCALE GENOMIC DNA]</scope>
    <source>
        <strain evidence="11">WY2019</strain>
    </source>
</reference>
<dbReference type="InterPro" id="IPR057529">
    <property type="entry name" value="MRCK/ROCK_PH"/>
</dbReference>
<organism evidence="11 12">
    <name type="scientific">Bos mutus</name>
    <name type="common">wild yak</name>
    <dbReference type="NCBI Taxonomy" id="72004"/>
    <lineage>
        <taxon>Eukaryota</taxon>
        <taxon>Metazoa</taxon>
        <taxon>Chordata</taxon>
        <taxon>Craniata</taxon>
        <taxon>Vertebrata</taxon>
        <taxon>Euteleostomi</taxon>
        <taxon>Mammalia</taxon>
        <taxon>Eutheria</taxon>
        <taxon>Laurasiatheria</taxon>
        <taxon>Artiodactyla</taxon>
        <taxon>Ruminantia</taxon>
        <taxon>Pecora</taxon>
        <taxon>Bovidae</taxon>
        <taxon>Bovinae</taxon>
        <taxon>Bos</taxon>
    </lineage>
</organism>
<dbReference type="Pfam" id="PF00130">
    <property type="entry name" value="C1_1"/>
    <property type="match status" value="1"/>
</dbReference>
<feature type="domain" description="CNH" evidence="10">
    <location>
        <begin position="371"/>
        <end position="645"/>
    </location>
</feature>
<keyword evidence="4" id="KW-0808">Transferase</keyword>
<dbReference type="Pfam" id="PF25346">
    <property type="entry name" value="PH_MRCK"/>
    <property type="match status" value="1"/>
</dbReference>
<keyword evidence="4" id="KW-0418">Kinase</keyword>
<dbReference type="SMART" id="SM00036">
    <property type="entry name" value="CNH"/>
    <property type="match status" value="1"/>
</dbReference>
<dbReference type="PANTHER" id="PTHR22988:SF31">
    <property type="entry name" value="SERINE_THREONINE-PROTEIN KINASE MRCK ALPHA"/>
    <property type="match status" value="1"/>
</dbReference>
<dbReference type="Gene3D" id="2.30.29.30">
    <property type="entry name" value="Pleckstrin-homology domain (PH domain)/Phosphotyrosine-binding domain (PTB)"/>
    <property type="match status" value="1"/>
</dbReference>
<dbReference type="InterPro" id="IPR001180">
    <property type="entry name" value="CNH_dom"/>
</dbReference>
<dbReference type="GO" id="GO:0004674">
    <property type="term" value="F:protein serine/threonine kinase activity"/>
    <property type="evidence" value="ECO:0007669"/>
    <property type="project" value="UniProtKB-KW"/>
</dbReference>
<dbReference type="PROSITE" id="PS50219">
    <property type="entry name" value="CNH"/>
    <property type="match status" value="1"/>
</dbReference>
<comment type="catalytic activity">
    <reaction evidence="6">
        <text>L-threonyl-[protein] + ATP = O-phospho-L-threonyl-[protein] + ADP + H(+)</text>
        <dbReference type="Rhea" id="RHEA:46608"/>
        <dbReference type="Rhea" id="RHEA-COMP:11060"/>
        <dbReference type="Rhea" id="RHEA-COMP:11605"/>
        <dbReference type="ChEBI" id="CHEBI:15378"/>
        <dbReference type="ChEBI" id="CHEBI:30013"/>
        <dbReference type="ChEBI" id="CHEBI:30616"/>
        <dbReference type="ChEBI" id="CHEBI:61977"/>
        <dbReference type="ChEBI" id="CHEBI:456216"/>
        <dbReference type="EC" id="2.7.11.1"/>
    </reaction>
</comment>
<comment type="catalytic activity">
    <reaction evidence="7">
        <text>L-seryl-[protein] + ATP = O-phospho-L-seryl-[protein] + ADP + H(+)</text>
        <dbReference type="Rhea" id="RHEA:17989"/>
        <dbReference type="Rhea" id="RHEA-COMP:9863"/>
        <dbReference type="Rhea" id="RHEA-COMP:11604"/>
        <dbReference type="ChEBI" id="CHEBI:15378"/>
        <dbReference type="ChEBI" id="CHEBI:29999"/>
        <dbReference type="ChEBI" id="CHEBI:30616"/>
        <dbReference type="ChEBI" id="CHEBI:83421"/>
        <dbReference type="ChEBI" id="CHEBI:456216"/>
        <dbReference type="EC" id="2.7.11.1"/>
    </reaction>
</comment>
<dbReference type="SUPFAM" id="SSF50729">
    <property type="entry name" value="PH domain-like"/>
    <property type="match status" value="1"/>
</dbReference>
<dbReference type="GO" id="GO:0005737">
    <property type="term" value="C:cytoplasm"/>
    <property type="evidence" value="ECO:0007669"/>
    <property type="project" value="TreeGrafter"/>
</dbReference>
<dbReference type="SMART" id="SM00109">
    <property type="entry name" value="C1"/>
    <property type="match status" value="1"/>
</dbReference>
<feature type="domain" description="Phorbol-ester/DAG-type" evidence="9">
    <location>
        <begin position="158"/>
        <end position="208"/>
    </location>
</feature>
<dbReference type="GO" id="GO:0031032">
    <property type="term" value="P:actomyosin structure organization"/>
    <property type="evidence" value="ECO:0007669"/>
    <property type="project" value="TreeGrafter"/>
</dbReference>
<keyword evidence="2" id="KW-0597">Phosphoprotein</keyword>
<comment type="caution">
    <text evidence="11">The sequence shown here is derived from an EMBL/GenBank/DDBJ whole genome shotgun (WGS) entry which is preliminary data.</text>
</comment>
<dbReference type="GO" id="GO:0042641">
    <property type="term" value="C:actomyosin"/>
    <property type="evidence" value="ECO:0007669"/>
    <property type="project" value="TreeGrafter"/>
</dbReference>
<dbReference type="Proteomes" id="UP000322234">
    <property type="component" value="Unassembled WGS sequence"/>
</dbReference>
<dbReference type="PROSITE" id="PS50003">
    <property type="entry name" value="PH_DOMAIN"/>
    <property type="match status" value="1"/>
</dbReference>
<dbReference type="GO" id="GO:0046872">
    <property type="term" value="F:metal ion binding"/>
    <property type="evidence" value="ECO:0007669"/>
    <property type="project" value="UniProtKB-KW"/>
</dbReference>
<proteinExistence type="predicted"/>
<dbReference type="PROSITE" id="PS00479">
    <property type="entry name" value="ZF_DAG_PE_1"/>
    <property type="match status" value="1"/>
</dbReference>
<dbReference type="AlphaFoldDB" id="A0A6B0RHW3"/>
<feature type="domain" description="PH" evidence="8">
    <location>
        <begin position="228"/>
        <end position="346"/>
    </location>
</feature>
<keyword evidence="12" id="KW-1185">Reference proteome</keyword>
<dbReference type="FunFam" id="3.30.60.20:FF:000005">
    <property type="entry name" value="Non-specific serine/threonine protein kinase"/>
    <property type="match status" value="1"/>
</dbReference>
<evidence type="ECO:0000259" key="8">
    <source>
        <dbReference type="PROSITE" id="PS50003"/>
    </source>
</evidence>
<keyword evidence="5" id="KW-0862">Zinc</keyword>
<dbReference type="Gene3D" id="3.30.60.20">
    <property type="match status" value="1"/>
</dbReference>
<evidence type="ECO:0000256" key="2">
    <source>
        <dbReference type="ARBA" id="ARBA00022553"/>
    </source>
</evidence>
<gene>
    <name evidence="11" type="ORF">E5288_WYG022203</name>
</gene>
<evidence type="ECO:0000259" key="9">
    <source>
        <dbReference type="PROSITE" id="PS50081"/>
    </source>
</evidence>
<keyword evidence="3" id="KW-0479">Metal-binding</keyword>
<name>A0A6B0RHW3_9CETA</name>
<sequence>MPGAMERCDKLDMSAMIMLESALDREKISRKILPEAVPVTLNCKMKAREKYQSDLWLEIEHPNKGLVLQDPSSSSLALFNTTSNAVAQCEGDPVDNIFEQNLKIKFYISSRSTSPSSYSEDESDTVKITDSAHLPVHTPTIKRKECHSRIFFPTKHKAHRFFLTSFTAPTKCHQCTSLMVGLIRQGCTCDACGFSCHTACVEKAPRACPVPFHQKKGAFCLDPQKGLGTVYEGHVWIPKKAGMKKGWQRALAIVCDFKLFLFDMNEEDSKPNVVVSQVIDMRDGAFSVSSVWPSDFVPAKRKEMPRMFKVTASQLSAPSNRYSIPILADSENKKSEWVGVLSELHKILRKSHSRDRSIYVLKEAYDSDLPLIKTTQTAAIIDHKRIALGNEEGLFVVHVIIDEIIHVGDIKKIHQIELIPHGQMVAVISGRSHHVQLFPMSVLDGEKTDSHRLAETKGCHTMTSGTVCQGAHTCLCVARKSQVFCYELFQSNTISHKKFKQLQIPTTVQWMGIFSEQLCVGFQSGFLRYPLKREGVPYRMLHFHDPTLSFITHQPVDALCAVEISSIEYLLCFKSIGIYTDSRGLRSRPVELMWPAPPTYCCYNAPYLSVYSENAVDIFDVNTMDWIQTIPLKKVRPLNSEGSLNIFLLETIRLIYFKNKKTNGEELVSSETPDNQEKQMVQHLSSKRRYSFRVPRAKAALPKGLVSDEEESTQSHCKPLLWSCFLPSLDPVTCKHTFSSPDAETVPNMMHEAKKNQNSSEKRSFESLEEDLKQVEPLNDIRIEFPVIVIGELCKPAGSINVRDLAEDAIL</sequence>
<evidence type="ECO:0000313" key="11">
    <source>
        <dbReference type="EMBL" id="MXQ89670.1"/>
    </source>
</evidence>
<evidence type="ECO:0000256" key="7">
    <source>
        <dbReference type="ARBA" id="ARBA00048679"/>
    </source>
</evidence>
<keyword evidence="1" id="KW-0723">Serine/threonine-protein kinase</keyword>
<evidence type="ECO:0000256" key="1">
    <source>
        <dbReference type="ARBA" id="ARBA00022527"/>
    </source>
</evidence>
<dbReference type="Pfam" id="PF00780">
    <property type="entry name" value="CNH"/>
    <property type="match status" value="1"/>
</dbReference>
<evidence type="ECO:0008006" key="13">
    <source>
        <dbReference type="Google" id="ProtNLM"/>
    </source>
</evidence>
<evidence type="ECO:0000256" key="5">
    <source>
        <dbReference type="ARBA" id="ARBA00022833"/>
    </source>
</evidence>
<dbReference type="EMBL" id="VBQZ03000057">
    <property type="protein sequence ID" value="MXQ89670.1"/>
    <property type="molecule type" value="Genomic_DNA"/>
</dbReference>
<evidence type="ECO:0000256" key="3">
    <source>
        <dbReference type="ARBA" id="ARBA00022723"/>
    </source>
</evidence>
<dbReference type="InterPro" id="IPR002219">
    <property type="entry name" value="PKC_DAG/PE"/>
</dbReference>
<dbReference type="InterPro" id="IPR011993">
    <property type="entry name" value="PH-like_dom_sf"/>
</dbReference>
<evidence type="ECO:0000259" key="10">
    <source>
        <dbReference type="PROSITE" id="PS50219"/>
    </source>
</evidence>
<protein>
    <recommendedName>
        <fullName evidence="13">Serine/threonine-protein kinase MRCK alpha</fullName>
    </recommendedName>
</protein>
<dbReference type="InterPro" id="IPR050839">
    <property type="entry name" value="Rho-assoc_Ser/Thr_Kinase"/>
</dbReference>
<dbReference type="InterPro" id="IPR046349">
    <property type="entry name" value="C1-like_sf"/>
</dbReference>
<evidence type="ECO:0000313" key="12">
    <source>
        <dbReference type="Proteomes" id="UP000322234"/>
    </source>
</evidence>
<evidence type="ECO:0000256" key="4">
    <source>
        <dbReference type="ARBA" id="ARBA00022777"/>
    </source>
</evidence>
<accession>A0A6B0RHW3</accession>
<dbReference type="PANTHER" id="PTHR22988">
    <property type="entry name" value="MYOTONIC DYSTROPHY S/T KINASE-RELATED"/>
    <property type="match status" value="1"/>
</dbReference>